<dbReference type="EMBL" id="SMAI01000010">
    <property type="protein sequence ID" value="TCT03149.1"/>
    <property type="molecule type" value="Genomic_DNA"/>
</dbReference>
<evidence type="ECO:0000259" key="2">
    <source>
        <dbReference type="Pfam" id="PF03992"/>
    </source>
</evidence>
<dbReference type="PANTHER" id="PTHR40057:SF1">
    <property type="entry name" value="SLR1162 PROTEIN"/>
    <property type="match status" value="1"/>
</dbReference>
<dbReference type="InterPro" id="IPR011008">
    <property type="entry name" value="Dimeric_a/b-barrel"/>
</dbReference>
<organism evidence="3 4">
    <name type="scientific">Aquabacter spiritensis</name>
    <dbReference type="NCBI Taxonomy" id="933073"/>
    <lineage>
        <taxon>Bacteria</taxon>
        <taxon>Pseudomonadati</taxon>
        <taxon>Pseudomonadota</taxon>
        <taxon>Alphaproteobacteria</taxon>
        <taxon>Hyphomicrobiales</taxon>
        <taxon>Xanthobacteraceae</taxon>
        <taxon>Aquabacter</taxon>
    </lineage>
</organism>
<protein>
    <recommendedName>
        <fullName evidence="2">ABM domain-containing protein</fullName>
    </recommendedName>
</protein>
<evidence type="ECO:0000313" key="4">
    <source>
        <dbReference type="Proteomes" id="UP000294664"/>
    </source>
</evidence>
<keyword evidence="1" id="KW-0472">Membrane</keyword>
<dbReference type="Pfam" id="PF03992">
    <property type="entry name" value="ABM"/>
    <property type="match status" value="2"/>
</dbReference>
<dbReference type="AlphaFoldDB" id="A0A4R3LU71"/>
<evidence type="ECO:0000313" key="3">
    <source>
        <dbReference type="EMBL" id="TCT03149.1"/>
    </source>
</evidence>
<gene>
    <name evidence="3" type="ORF">EDC64_11012</name>
</gene>
<keyword evidence="1" id="KW-1133">Transmembrane helix</keyword>
<dbReference type="InterPro" id="IPR007138">
    <property type="entry name" value="ABM_dom"/>
</dbReference>
<feature type="transmembrane region" description="Helical" evidence="1">
    <location>
        <begin position="297"/>
        <end position="317"/>
    </location>
</feature>
<evidence type="ECO:0000256" key="1">
    <source>
        <dbReference type="SAM" id="Phobius"/>
    </source>
</evidence>
<sequence>MTAGQKPEAVQVALVAQHLVAETGYAAYIHWLARLVEDLRTRPGFIAHEVIPPAPPGQIHWVTIMRFETAAAAQDWLAGPERERAVADIQPLFLKEESIHLLEDAGPAPQAGVSAFIAYDVPPEEQDAFLKWQKVIYAEETRHPGFLRHKIERPVPGMRDQWIIVLTFDSDANLTRWLDSPERQKLLADGGRLNVESRVSRASYGFDFWFQKKDAPAASGWAILKNNLLVLLVLYPIVYLWGLYVGPLFDAAHVPFWLGLFVANLASTQILGWWAVPAIFRVFDWWLAPDPGPRREALGLALIAALYALSMALYAGLAAM</sequence>
<feature type="domain" description="ABM" evidence="2">
    <location>
        <begin position="115"/>
        <end position="185"/>
    </location>
</feature>
<comment type="caution">
    <text evidence="3">The sequence shown here is derived from an EMBL/GenBank/DDBJ whole genome shotgun (WGS) entry which is preliminary data.</text>
</comment>
<keyword evidence="1" id="KW-0812">Transmembrane</keyword>
<dbReference type="InterPro" id="IPR038762">
    <property type="entry name" value="ABM_predict"/>
</dbReference>
<dbReference type="PANTHER" id="PTHR40057">
    <property type="entry name" value="SLR1162 PROTEIN"/>
    <property type="match status" value="1"/>
</dbReference>
<dbReference type="SUPFAM" id="SSF54909">
    <property type="entry name" value="Dimeric alpha+beta barrel"/>
    <property type="match status" value="2"/>
</dbReference>
<proteinExistence type="predicted"/>
<dbReference type="OrthoDB" id="1494254at2"/>
<dbReference type="RefSeq" id="WP_132032870.1">
    <property type="nucleotide sequence ID" value="NZ_SMAI01000010.1"/>
</dbReference>
<keyword evidence="4" id="KW-1185">Reference proteome</keyword>
<dbReference type="Proteomes" id="UP000294664">
    <property type="component" value="Unassembled WGS sequence"/>
</dbReference>
<feature type="domain" description="ABM" evidence="2">
    <location>
        <begin position="26"/>
        <end position="87"/>
    </location>
</feature>
<name>A0A4R3LU71_9HYPH</name>
<reference evidence="3 4" key="1">
    <citation type="submission" date="2019-03" db="EMBL/GenBank/DDBJ databases">
        <title>Genomic Encyclopedia of Type Strains, Phase IV (KMG-IV): sequencing the most valuable type-strain genomes for metagenomic binning, comparative biology and taxonomic classification.</title>
        <authorList>
            <person name="Goeker M."/>
        </authorList>
    </citation>
    <scope>NUCLEOTIDE SEQUENCE [LARGE SCALE GENOMIC DNA]</scope>
    <source>
        <strain evidence="3 4">DSM 9035</strain>
    </source>
</reference>
<accession>A0A4R3LU71</accession>
<feature type="transmembrane region" description="Helical" evidence="1">
    <location>
        <begin position="228"/>
        <end position="249"/>
    </location>
</feature>
<dbReference type="Gene3D" id="3.30.70.100">
    <property type="match status" value="2"/>
</dbReference>
<feature type="transmembrane region" description="Helical" evidence="1">
    <location>
        <begin position="255"/>
        <end position="276"/>
    </location>
</feature>